<reference evidence="1" key="1">
    <citation type="journal article" date="2020" name="Stud. Mycol.">
        <title>101 Dothideomycetes genomes: a test case for predicting lifestyles and emergence of pathogens.</title>
        <authorList>
            <person name="Haridas S."/>
            <person name="Albert R."/>
            <person name="Binder M."/>
            <person name="Bloem J."/>
            <person name="Labutti K."/>
            <person name="Salamov A."/>
            <person name="Andreopoulos B."/>
            <person name="Baker S."/>
            <person name="Barry K."/>
            <person name="Bills G."/>
            <person name="Bluhm B."/>
            <person name="Cannon C."/>
            <person name="Castanera R."/>
            <person name="Culley D."/>
            <person name="Daum C."/>
            <person name="Ezra D."/>
            <person name="Gonzalez J."/>
            <person name="Henrissat B."/>
            <person name="Kuo A."/>
            <person name="Liang C."/>
            <person name="Lipzen A."/>
            <person name="Lutzoni F."/>
            <person name="Magnuson J."/>
            <person name="Mondo S."/>
            <person name="Nolan M."/>
            <person name="Ohm R."/>
            <person name="Pangilinan J."/>
            <person name="Park H.-J."/>
            <person name="Ramirez L."/>
            <person name="Alfaro M."/>
            <person name="Sun H."/>
            <person name="Tritt A."/>
            <person name="Yoshinaga Y."/>
            <person name="Zwiers L.-H."/>
            <person name="Turgeon B."/>
            <person name="Goodwin S."/>
            <person name="Spatafora J."/>
            <person name="Crous P."/>
            <person name="Grigoriev I."/>
        </authorList>
    </citation>
    <scope>NUCLEOTIDE SEQUENCE</scope>
    <source>
        <strain evidence="1">CBS 101060</strain>
    </source>
</reference>
<gene>
    <name evidence="1" type="ORF">M501DRAFT_1020070</name>
</gene>
<evidence type="ECO:0000313" key="2">
    <source>
        <dbReference type="Proteomes" id="UP000799429"/>
    </source>
</evidence>
<comment type="caution">
    <text evidence="1">The sequence shown here is derived from an EMBL/GenBank/DDBJ whole genome shotgun (WGS) entry which is preliminary data.</text>
</comment>
<sequence>MALAQTALLTREVTELRAASQRRRQKQDIRRRYIAHGGALQAQAGQQLVEQLDNMCYIQGHNRRQCTTI</sequence>
<evidence type="ECO:0000313" key="1">
    <source>
        <dbReference type="EMBL" id="KAF2835298.1"/>
    </source>
</evidence>
<accession>A0A9P4S2Z2</accession>
<protein>
    <submittedName>
        <fullName evidence="1">Uncharacterized protein</fullName>
    </submittedName>
</protein>
<organism evidence="1 2">
    <name type="scientific">Patellaria atrata CBS 101060</name>
    <dbReference type="NCBI Taxonomy" id="1346257"/>
    <lineage>
        <taxon>Eukaryota</taxon>
        <taxon>Fungi</taxon>
        <taxon>Dikarya</taxon>
        <taxon>Ascomycota</taxon>
        <taxon>Pezizomycotina</taxon>
        <taxon>Dothideomycetes</taxon>
        <taxon>Dothideomycetes incertae sedis</taxon>
        <taxon>Patellariales</taxon>
        <taxon>Patellariaceae</taxon>
        <taxon>Patellaria</taxon>
    </lineage>
</organism>
<name>A0A9P4S2Z2_9PEZI</name>
<dbReference type="AlphaFoldDB" id="A0A9P4S2Z2"/>
<dbReference type="EMBL" id="MU006110">
    <property type="protein sequence ID" value="KAF2835298.1"/>
    <property type="molecule type" value="Genomic_DNA"/>
</dbReference>
<dbReference type="Proteomes" id="UP000799429">
    <property type="component" value="Unassembled WGS sequence"/>
</dbReference>
<keyword evidence="2" id="KW-1185">Reference proteome</keyword>
<proteinExistence type="predicted"/>